<evidence type="ECO:0000313" key="3">
    <source>
        <dbReference type="Proteomes" id="UP001606300"/>
    </source>
</evidence>
<comment type="caution">
    <text evidence="2">The sequence shown here is derived from an EMBL/GenBank/DDBJ whole genome shotgun (WGS) entry which is preliminary data.</text>
</comment>
<feature type="domain" description="Polysaccharide pyruvyl transferase" evidence="1">
    <location>
        <begin position="13"/>
        <end position="340"/>
    </location>
</feature>
<dbReference type="RefSeq" id="WP_394473094.1">
    <property type="nucleotide sequence ID" value="NZ_JBIGHY010000015.1"/>
</dbReference>
<dbReference type="GO" id="GO:0016740">
    <property type="term" value="F:transferase activity"/>
    <property type="evidence" value="ECO:0007669"/>
    <property type="project" value="UniProtKB-KW"/>
</dbReference>
<proteinExistence type="predicted"/>
<organism evidence="2 3">
    <name type="scientific">Pelomonas dachongensis</name>
    <dbReference type="NCBI Taxonomy" id="3299029"/>
    <lineage>
        <taxon>Bacteria</taxon>
        <taxon>Pseudomonadati</taxon>
        <taxon>Pseudomonadota</taxon>
        <taxon>Betaproteobacteria</taxon>
        <taxon>Burkholderiales</taxon>
        <taxon>Sphaerotilaceae</taxon>
        <taxon>Roseateles</taxon>
    </lineage>
</organism>
<sequence length="406" mass="44584">MLFYLAGQTSFGNRGCEALVRGTIDILRETVGPTTQFLVPSVDADEDRRQWPDHADYGVRFVTAPTMPSSLKWWCSLMQRLPGMAGTQPPLPHYSAAVEADLASVDAVLMIGGDIISLDYGIHSLYMWSRLIDRARALGKPTYLWAASVGPFEANGNVVTAMRSHLRGYKGITVRETTSAASLAKDYGLPVKVVGDPAYRLASVQPRSELGVDMERCRGAVGFNVSPLIRKLFSEQGGGRSLEDTVLDFLRWLIDDQGRKICLIYHVDQTEKPDNSDLAYLRQLAASLSRPDRCYVLPPGLNACELKGVIATLDSLVAARTHATVAAFSQAVPTLSIGYSRKARGLNEDLFGSIDYLVETKDLTLARMQQTFNRIQQERAGISATLREKARLLREAALESAGMLRG</sequence>
<keyword evidence="3" id="KW-1185">Reference proteome</keyword>
<dbReference type="InterPro" id="IPR007345">
    <property type="entry name" value="Polysacch_pyruvyl_Trfase"/>
</dbReference>
<protein>
    <submittedName>
        <fullName evidence="2">Polysaccharide pyruvyl transferase family protein</fullName>
    </submittedName>
</protein>
<dbReference type="PANTHER" id="PTHR36836:SF1">
    <property type="entry name" value="COLANIC ACID BIOSYNTHESIS PROTEIN WCAK"/>
    <property type="match status" value="1"/>
</dbReference>
<dbReference type="Proteomes" id="UP001606300">
    <property type="component" value="Unassembled WGS sequence"/>
</dbReference>
<evidence type="ECO:0000313" key="2">
    <source>
        <dbReference type="EMBL" id="MFG6417035.1"/>
    </source>
</evidence>
<evidence type="ECO:0000259" key="1">
    <source>
        <dbReference type="Pfam" id="PF04230"/>
    </source>
</evidence>
<dbReference type="EMBL" id="JBIGHY010000015">
    <property type="protein sequence ID" value="MFG6417035.1"/>
    <property type="molecule type" value="Genomic_DNA"/>
</dbReference>
<reference evidence="2 3" key="1">
    <citation type="submission" date="2024-09" db="EMBL/GenBank/DDBJ databases">
        <title>Novel species of the genus Pelomonas and Roseateles isolated from streams.</title>
        <authorList>
            <person name="Lu H."/>
        </authorList>
    </citation>
    <scope>NUCLEOTIDE SEQUENCE [LARGE SCALE GENOMIC DNA]</scope>
    <source>
        <strain evidence="2 3">DC23W</strain>
    </source>
</reference>
<gene>
    <name evidence="2" type="ORF">ACG02S_24370</name>
</gene>
<accession>A0ABW7EXU2</accession>
<dbReference type="PANTHER" id="PTHR36836">
    <property type="entry name" value="COLANIC ACID BIOSYNTHESIS PROTEIN WCAK"/>
    <property type="match status" value="1"/>
</dbReference>
<dbReference type="Pfam" id="PF04230">
    <property type="entry name" value="PS_pyruv_trans"/>
    <property type="match status" value="1"/>
</dbReference>
<keyword evidence="2" id="KW-0808">Transferase</keyword>
<name>A0ABW7EXU2_9BURK</name>